<protein>
    <submittedName>
        <fullName evidence="1">Uncharacterized protein</fullName>
    </submittedName>
</protein>
<dbReference type="AlphaFoldDB" id="A0A7S0G7K5"/>
<sequence length="116" mass="13766">MRSKLLTEINRLSLFRTSLNPRENSEQILTYQNVVIKTPEFIVSKSHREDNNWKKKRESYKQQSTLEASQKQKLAQARSQWLESEFSKIKQENYTPGDFLIFVKKNQITVSICIQQ</sequence>
<proteinExistence type="predicted"/>
<name>A0A7S0G7K5_9STRA</name>
<dbReference type="EMBL" id="HBEL01006121">
    <property type="protein sequence ID" value="CAD8406822.1"/>
    <property type="molecule type" value="Transcribed_RNA"/>
</dbReference>
<reference evidence="1" key="1">
    <citation type="submission" date="2021-01" db="EMBL/GenBank/DDBJ databases">
        <authorList>
            <person name="Corre E."/>
            <person name="Pelletier E."/>
            <person name="Niang G."/>
            <person name="Scheremetjew M."/>
            <person name="Finn R."/>
            <person name="Kale V."/>
            <person name="Holt S."/>
            <person name="Cochrane G."/>
            <person name="Meng A."/>
            <person name="Brown T."/>
            <person name="Cohen L."/>
        </authorList>
    </citation>
    <scope>NUCLEOTIDE SEQUENCE</scope>
    <source>
        <strain evidence="1">CCAP1064/1</strain>
    </source>
</reference>
<evidence type="ECO:0000313" key="1">
    <source>
        <dbReference type="EMBL" id="CAD8406822.1"/>
    </source>
</evidence>
<accession>A0A7S0G7K5</accession>
<gene>
    <name evidence="1" type="ORF">PINE0816_LOCUS2939</name>
</gene>
<organism evidence="1">
    <name type="scientific">Proboscia inermis</name>
    <dbReference type="NCBI Taxonomy" id="420281"/>
    <lineage>
        <taxon>Eukaryota</taxon>
        <taxon>Sar</taxon>
        <taxon>Stramenopiles</taxon>
        <taxon>Ochrophyta</taxon>
        <taxon>Bacillariophyta</taxon>
        <taxon>Coscinodiscophyceae</taxon>
        <taxon>Rhizosoleniophycidae</taxon>
        <taxon>Rhizosoleniales</taxon>
        <taxon>Rhizosoleniaceae</taxon>
        <taxon>Proboscia</taxon>
    </lineage>
</organism>